<comment type="caution">
    <text evidence="1">The sequence shown here is derived from an EMBL/GenBank/DDBJ whole genome shotgun (WGS) entry which is preliminary data.</text>
</comment>
<name>A0ABQ1E6E0_9CLOT</name>
<protein>
    <submittedName>
        <fullName evidence="1">Uncharacterized protein</fullName>
    </submittedName>
</protein>
<evidence type="ECO:0000313" key="1">
    <source>
        <dbReference type="EMBL" id="GFZ30261.1"/>
    </source>
</evidence>
<proteinExistence type="predicted"/>
<accession>A0ABQ1E6E0</accession>
<reference evidence="1 2" key="1">
    <citation type="journal article" date="2021" name="Int. J. Syst. Evol. Microbiol.">
        <title>Clostridium zeae sp. nov., isolated from corn silage.</title>
        <authorList>
            <person name="Kobayashi H."/>
            <person name="Tanizawa Y."/>
            <person name="Yagura M."/>
            <person name="Sakamoto M."/>
            <person name="Ohkuma M."/>
            <person name="Tohno M."/>
        </authorList>
    </citation>
    <scope>NUCLEOTIDE SEQUENCE [LARGE SCALE GENOMIC DNA]</scope>
    <source>
        <strain evidence="1 2">CSC2</strain>
    </source>
</reference>
<dbReference type="Proteomes" id="UP000663802">
    <property type="component" value="Unassembled WGS sequence"/>
</dbReference>
<keyword evidence="2" id="KW-1185">Reference proteome</keyword>
<dbReference type="EMBL" id="BMBA01000001">
    <property type="protein sequence ID" value="GFZ30261.1"/>
    <property type="molecule type" value="Genomic_DNA"/>
</dbReference>
<organism evidence="1 2">
    <name type="scientific">Clostridium zeae</name>
    <dbReference type="NCBI Taxonomy" id="2759022"/>
    <lineage>
        <taxon>Bacteria</taxon>
        <taxon>Bacillati</taxon>
        <taxon>Bacillota</taxon>
        <taxon>Clostridia</taxon>
        <taxon>Eubacteriales</taxon>
        <taxon>Clostridiaceae</taxon>
        <taxon>Clostridium</taxon>
    </lineage>
</organism>
<sequence>MIVRLQIGKGEVLVVEKKKCMNIFRIRFREFRYKRGFQDENIYTVFIILLYNLVTY</sequence>
<gene>
    <name evidence="1" type="ORF">CSC2_07870</name>
</gene>
<evidence type="ECO:0000313" key="2">
    <source>
        <dbReference type="Proteomes" id="UP000663802"/>
    </source>
</evidence>